<evidence type="ECO:0000256" key="5">
    <source>
        <dbReference type="ARBA" id="ARBA00022989"/>
    </source>
</evidence>
<evidence type="ECO:0000313" key="9">
    <source>
        <dbReference type="EMBL" id="KAK3095586.1"/>
    </source>
</evidence>
<evidence type="ECO:0000256" key="3">
    <source>
        <dbReference type="ARBA" id="ARBA00022475"/>
    </source>
</evidence>
<keyword evidence="10" id="KW-1185">Reference proteome</keyword>
<evidence type="ECO:0000256" key="2">
    <source>
        <dbReference type="ARBA" id="ARBA00022448"/>
    </source>
</evidence>
<keyword evidence="3" id="KW-1003">Cell membrane</keyword>
<dbReference type="GO" id="GO:0071939">
    <property type="term" value="P:vitamin A import into cell"/>
    <property type="evidence" value="ECO:0007669"/>
    <property type="project" value="TreeGrafter"/>
</dbReference>
<keyword evidence="2" id="KW-0813">Transport</keyword>
<name>A0AA88YFC5_PINIB</name>
<feature type="transmembrane region" description="Helical" evidence="8">
    <location>
        <begin position="71"/>
        <end position="89"/>
    </location>
</feature>
<dbReference type="GO" id="GO:0034632">
    <property type="term" value="F:retinol transmembrane transporter activity"/>
    <property type="evidence" value="ECO:0007669"/>
    <property type="project" value="InterPro"/>
</dbReference>
<reference evidence="9" key="1">
    <citation type="submission" date="2019-08" db="EMBL/GenBank/DDBJ databases">
        <title>The improved chromosome-level genome for the pearl oyster Pinctada fucata martensii using PacBio sequencing and Hi-C.</title>
        <authorList>
            <person name="Zheng Z."/>
        </authorList>
    </citation>
    <scope>NUCLEOTIDE SEQUENCE</scope>
    <source>
        <strain evidence="9">ZZ-2019</strain>
        <tissue evidence="9">Adductor muscle</tissue>
    </source>
</reference>
<keyword evidence="6 8" id="KW-0472">Membrane</keyword>
<feature type="transmembrane region" description="Helical" evidence="8">
    <location>
        <begin position="278"/>
        <end position="296"/>
    </location>
</feature>
<dbReference type="GO" id="GO:0005886">
    <property type="term" value="C:plasma membrane"/>
    <property type="evidence" value="ECO:0007669"/>
    <property type="project" value="UniProtKB-SubCell"/>
</dbReference>
<evidence type="ECO:0000256" key="1">
    <source>
        <dbReference type="ARBA" id="ARBA00004651"/>
    </source>
</evidence>
<organism evidence="9 10">
    <name type="scientific">Pinctada imbricata</name>
    <name type="common">Atlantic pearl-oyster</name>
    <name type="synonym">Pinctada martensii</name>
    <dbReference type="NCBI Taxonomy" id="66713"/>
    <lineage>
        <taxon>Eukaryota</taxon>
        <taxon>Metazoa</taxon>
        <taxon>Spiralia</taxon>
        <taxon>Lophotrochozoa</taxon>
        <taxon>Mollusca</taxon>
        <taxon>Bivalvia</taxon>
        <taxon>Autobranchia</taxon>
        <taxon>Pteriomorphia</taxon>
        <taxon>Pterioida</taxon>
        <taxon>Pterioidea</taxon>
        <taxon>Pteriidae</taxon>
        <taxon>Pinctada</taxon>
    </lineage>
</organism>
<keyword evidence="7" id="KW-0675">Receptor</keyword>
<evidence type="ECO:0000256" key="8">
    <source>
        <dbReference type="SAM" id="Phobius"/>
    </source>
</evidence>
<evidence type="ECO:0000256" key="6">
    <source>
        <dbReference type="ARBA" id="ARBA00023136"/>
    </source>
</evidence>
<feature type="transmembrane region" description="Helical" evidence="8">
    <location>
        <begin position="244"/>
        <end position="266"/>
    </location>
</feature>
<dbReference type="GO" id="GO:0016918">
    <property type="term" value="F:retinal binding"/>
    <property type="evidence" value="ECO:0007669"/>
    <property type="project" value="UniProtKB-KW"/>
</dbReference>
<evidence type="ECO:0000313" key="10">
    <source>
        <dbReference type="Proteomes" id="UP001186944"/>
    </source>
</evidence>
<comment type="subcellular location">
    <subcellularLocation>
        <location evidence="1">Cell membrane</location>
        <topology evidence="1">Multi-pass membrane protein</topology>
    </subcellularLocation>
</comment>
<feature type="transmembrane region" description="Helical" evidence="8">
    <location>
        <begin position="40"/>
        <end position="59"/>
    </location>
</feature>
<dbReference type="PANTHER" id="PTHR21444">
    <property type="entry name" value="COILED-COIL DOMAIN-CONTAINING PROTEIN 180"/>
    <property type="match status" value="1"/>
</dbReference>
<comment type="caution">
    <text evidence="9">The sequence shown here is derived from an EMBL/GenBank/DDBJ whole genome shotgun (WGS) entry which is preliminary data.</text>
</comment>
<keyword evidence="5 8" id="KW-1133">Transmembrane helix</keyword>
<dbReference type="Proteomes" id="UP001186944">
    <property type="component" value="Unassembled WGS sequence"/>
</dbReference>
<evidence type="ECO:0000256" key="7">
    <source>
        <dbReference type="ARBA" id="ARBA00023170"/>
    </source>
</evidence>
<feature type="transmembrane region" description="Helical" evidence="8">
    <location>
        <begin position="109"/>
        <end position="128"/>
    </location>
</feature>
<dbReference type="Pfam" id="PF14752">
    <property type="entry name" value="RBP_receptor"/>
    <property type="match status" value="2"/>
</dbReference>
<evidence type="ECO:0008006" key="11">
    <source>
        <dbReference type="Google" id="ProtNLM"/>
    </source>
</evidence>
<dbReference type="EMBL" id="VSWD01000008">
    <property type="protein sequence ID" value="KAK3095586.1"/>
    <property type="molecule type" value="Genomic_DNA"/>
</dbReference>
<feature type="transmembrane region" description="Helical" evidence="8">
    <location>
        <begin position="12"/>
        <end position="28"/>
    </location>
</feature>
<dbReference type="PANTHER" id="PTHR21444:SF15">
    <property type="entry name" value="RECEPTOR FOR RETINOL UPTAKE STRA6"/>
    <property type="match status" value="1"/>
</dbReference>
<dbReference type="AlphaFoldDB" id="A0AA88YFC5"/>
<protein>
    <recommendedName>
        <fullName evidence="11">Receptor for retinol uptake STRA6</fullName>
    </recommendedName>
</protein>
<accession>A0AA88YFC5</accession>
<feature type="transmembrane region" description="Helical" evidence="8">
    <location>
        <begin position="316"/>
        <end position="341"/>
    </location>
</feature>
<dbReference type="GO" id="GO:0019841">
    <property type="term" value="F:retinol binding"/>
    <property type="evidence" value="ECO:0007669"/>
    <property type="project" value="UniProtKB-KW"/>
</dbReference>
<sequence>MDVLSRSHRFSYAAAFGILSNLCFNVIVNQQQAVKYDGPTYFKVFVVLLTMLINGVTYYPLFAALAVQNSLGYFIGTLFAWAFAGVYISNTFICTYNAINFVTLFINEGPIMLCHLYLIFSLPIRFVWSFKRKRKLKFAVDFDSSADLYDSIRNSYQGIHVRKLYAKPPPPPRKPGKQSALGLVNRTITVNSIRYVVWLTGEIMKMIDKGIDYVDYLTILRGYEQEATELLKAAKYSVFCVRGYLVQFLLLTFLASILSAIIQLWPFLDTWIIDKIHAIWPVLLTSFVINIIQLLLAKFIFLQERGEQLAIENRRLFFIMTYFMFFYNIFIGLVSCLFRILKSMILGSLLIPRLDLSVLPRKFQRFDPGFHAFCGFMHVESAHTHPVIMVFISILQAESFNTLKANSEKPSLKSMMGKGIATVNGTYDMVQSKRSRKARWQWLIAYTLIQNPTLCLERKIALAKQKNESIIMSVLQDNYEATPAEEKIDIQI</sequence>
<evidence type="ECO:0000256" key="4">
    <source>
        <dbReference type="ARBA" id="ARBA00022692"/>
    </source>
</evidence>
<proteinExistence type="predicted"/>
<dbReference type="InterPro" id="IPR026612">
    <property type="entry name" value="STRA6-like"/>
</dbReference>
<dbReference type="GO" id="GO:0038023">
    <property type="term" value="F:signaling receptor activity"/>
    <property type="evidence" value="ECO:0007669"/>
    <property type="project" value="InterPro"/>
</dbReference>
<keyword evidence="4 8" id="KW-0812">Transmembrane</keyword>
<gene>
    <name evidence="9" type="ORF">FSP39_016380</name>
</gene>